<gene>
    <name evidence="2" type="ORF">DM_65</name>
</gene>
<dbReference type="EMBL" id="KU886225">
    <property type="protein sequence ID" value="ANH52163.2"/>
    <property type="molecule type" value="Genomic_DNA"/>
</dbReference>
<feature type="transmembrane region" description="Helical" evidence="1">
    <location>
        <begin position="34"/>
        <end position="51"/>
    </location>
</feature>
<protein>
    <submittedName>
        <fullName evidence="2">Uncharacterized protein</fullName>
    </submittedName>
</protein>
<evidence type="ECO:0000313" key="2">
    <source>
        <dbReference type="EMBL" id="ANH52163.2"/>
    </source>
</evidence>
<accession>A0A173GEZ5</accession>
<evidence type="ECO:0000313" key="3">
    <source>
        <dbReference type="Proteomes" id="UP000224360"/>
    </source>
</evidence>
<name>A0A173GEZ5_9CAUD</name>
<feature type="transmembrane region" description="Helical" evidence="1">
    <location>
        <begin position="6"/>
        <end position="22"/>
    </location>
</feature>
<proteinExistence type="predicted"/>
<keyword evidence="1" id="KW-0472">Membrane</keyword>
<organism evidence="2 3">
    <name type="scientific">Erwinia phage vB_EamM_Deimos-Minion</name>
    <dbReference type="NCBI Taxonomy" id="1815986"/>
    <lineage>
        <taxon>Viruses</taxon>
        <taxon>Duplodnaviria</taxon>
        <taxon>Heunggongvirae</taxon>
        <taxon>Uroviricota</taxon>
        <taxon>Caudoviricetes</taxon>
        <taxon>Chimalliviridae</taxon>
        <taxon>Agricanvirus</taxon>
        <taxon>Agricanvirus deimos</taxon>
    </lineage>
</organism>
<keyword evidence="1" id="KW-0812">Transmembrane</keyword>
<dbReference type="Proteomes" id="UP000224360">
    <property type="component" value="Segment"/>
</dbReference>
<sequence>MNMDDLWLYISIFILCYVWALFKLPPTGNKRKYYLYPGIVSLAFCLGVTAIKHCSDSTAQYQSLYATRQ</sequence>
<evidence type="ECO:0000256" key="1">
    <source>
        <dbReference type="SAM" id="Phobius"/>
    </source>
</evidence>
<keyword evidence="3" id="KW-1185">Reference proteome</keyword>
<keyword evidence="1" id="KW-1133">Transmembrane helix</keyword>
<reference evidence="3" key="1">
    <citation type="submission" date="2016-03" db="EMBL/GenBank/DDBJ databases">
        <authorList>
            <person name="Sharma R."/>
            <person name="Jensen G.L."/>
            <person name="Kruger J.L."/>
            <person name="Esplin I.N.D."/>
            <person name="Jarvis T.M."/>
            <person name="Merrill B.D."/>
            <person name="Schoenhals J."/>
            <person name="Breakwell D.P."/>
            <person name="Hope S."/>
            <person name="Grose J.H."/>
        </authorList>
    </citation>
    <scope>NUCLEOTIDE SEQUENCE [LARGE SCALE GENOMIC DNA]</scope>
</reference>